<evidence type="ECO:0000256" key="3">
    <source>
        <dbReference type="ARBA" id="ARBA00022448"/>
    </source>
</evidence>
<keyword evidence="5" id="KW-0597">Phosphoprotein</keyword>
<dbReference type="InterPro" id="IPR023298">
    <property type="entry name" value="ATPase_P-typ_TM_dom_sf"/>
</dbReference>
<dbReference type="SFLD" id="SFLDS00003">
    <property type="entry name" value="Haloacid_Dehalogenase"/>
    <property type="match status" value="1"/>
</dbReference>
<evidence type="ECO:0000256" key="8">
    <source>
        <dbReference type="ARBA" id="ARBA00022741"/>
    </source>
</evidence>
<dbReference type="EMBL" id="CP026923">
    <property type="protein sequence ID" value="AVG23407.1"/>
    <property type="molecule type" value="Genomic_DNA"/>
</dbReference>
<dbReference type="InterPro" id="IPR008250">
    <property type="entry name" value="ATPase_P-typ_transduc_dom_A_sf"/>
</dbReference>
<dbReference type="GO" id="GO:0043682">
    <property type="term" value="F:P-type divalent copper transporter activity"/>
    <property type="evidence" value="ECO:0007669"/>
    <property type="project" value="TreeGrafter"/>
</dbReference>
<dbReference type="PROSITE" id="PS00154">
    <property type="entry name" value="ATPASE_E1_E2"/>
    <property type="match status" value="1"/>
</dbReference>
<dbReference type="GO" id="GO:0005524">
    <property type="term" value="F:ATP binding"/>
    <property type="evidence" value="ECO:0007669"/>
    <property type="project" value="UniProtKB-UniRule"/>
</dbReference>
<feature type="region of interest" description="Disordered" evidence="18">
    <location>
        <begin position="1"/>
        <end position="41"/>
    </location>
</feature>
<dbReference type="SUPFAM" id="SSF56784">
    <property type="entry name" value="HAD-like"/>
    <property type="match status" value="1"/>
</dbReference>
<keyword evidence="14" id="KW-0186">Copper</keyword>
<dbReference type="SFLD" id="SFLDF00027">
    <property type="entry name" value="p-type_atpase"/>
    <property type="match status" value="1"/>
</dbReference>
<dbReference type="NCBIfam" id="TIGR01494">
    <property type="entry name" value="ATPase_P-type"/>
    <property type="match status" value="1"/>
</dbReference>
<proteinExistence type="inferred from homology"/>
<keyword evidence="16 17" id="KW-0472">Membrane</keyword>
<keyword evidence="4 17" id="KW-1003">Cell membrane</keyword>
<feature type="transmembrane region" description="Helical" evidence="17">
    <location>
        <begin position="51"/>
        <end position="69"/>
    </location>
</feature>
<dbReference type="SUPFAM" id="SSF81653">
    <property type="entry name" value="Calcium ATPase, transduction domain A"/>
    <property type="match status" value="1"/>
</dbReference>
<dbReference type="PANTHER" id="PTHR43520">
    <property type="entry name" value="ATP7, ISOFORM B"/>
    <property type="match status" value="1"/>
</dbReference>
<dbReference type="Pfam" id="PF00702">
    <property type="entry name" value="Hydrolase"/>
    <property type="match status" value="1"/>
</dbReference>
<feature type="transmembrane region" description="Helical" evidence="17">
    <location>
        <begin position="671"/>
        <end position="690"/>
    </location>
</feature>
<evidence type="ECO:0000256" key="6">
    <source>
        <dbReference type="ARBA" id="ARBA00022692"/>
    </source>
</evidence>
<keyword evidence="12" id="KW-1278">Translocase</keyword>
<evidence type="ECO:0000256" key="4">
    <source>
        <dbReference type="ARBA" id="ARBA00022475"/>
    </source>
</evidence>
<keyword evidence="7 17" id="KW-0479">Metal-binding</keyword>
<dbReference type="PRINTS" id="PR00943">
    <property type="entry name" value="CUATPASE"/>
</dbReference>
<keyword evidence="8 17" id="KW-0547">Nucleotide-binding</keyword>
<comment type="similarity">
    <text evidence="2 17">Belongs to the cation transport ATPase (P-type) (TC 3.A.3) family. Type IB subfamily.</text>
</comment>
<dbReference type="InterPro" id="IPR059000">
    <property type="entry name" value="ATPase_P-type_domA"/>
</dbReference>
<dbReference type="SUPFAM" id="SSF81665">
    <property type="entry name" value="Calcium ATPase, transmembrane domain M"/>
    <property type="match status" value="1"/>
</dbReference>
<evidence type="ECO:0000256" key="10">
    <source>
        <dbReference type="ARBA" id="ARBA00022840"/>
    </source>
</evidence>
<dbReference type="NCBIfam" id="TIGR01525">
    <property type="entry name" value="ATPase-IB_hvy"/>
    <property type="match status" value="1"/>
</dbReference>
<dbReference type="SFLD" id="SFLDG00002">
    <property type="entry name" value="C1.7:_P-type_atpase_like"/>
    <property type="match status" value="1"/>
</dbReference>
<dbReference type="Pfam" id="PF00122">
    <property type="entry name" value="E1-E2_ATPase"/>
    <property type="match status" value="1"/>
</dbReference>
<feature type="transmembrane region" description="Helical" evidence="17">
    <location>
        <begin position="642"/>
        <end position="665"/>
    </location>
</feature>
<dbReference type="Gene3D" id="3.40.1110.10">
    <property type="entry name" value="Calcium-transporting ATPase, cytoplasmic domain N"/>
    <property type="match status" value="1"/>
</dbReference>
<dbReference type="InterPro" id="IPR036412">
    <property type="entry name" value="HAD-like_sf"/>
</dbReference>
<feature type="compositionally biased region" description="Polar residues" evidence="18">
    <location>
        <begin position="9"/>
        <end position="19"/>
    </location>
</feature>
<evidence type="ECO:0000256" key="14">
    <source>
        <dbReference type="ARBA" id="ARBA00023008"/>
    </source>
</evidence>
<keyword evidence="9" id="KW-0187">Copper transport</keyword>
<dbReference type="InterPro" id="IPR044492">
    <property type="entry name" value="P_typ_ATPase_HD_dom"/>
</dbReference>
<dbReference type="KEGG" id="psai:C3B54_11412"/>
<accession>A0A2L2BP36</accession>
<keyword evidence="21" id="KW-1185">Reference proteome</keyword>
<dbReference type="InterPro" id="IPR027256">
    <property type="entry name" value="P-typ_ATPase_IB"/>
</dbReference>
<keyword evidence="13 17" id="KW-1133">Transmembrane helix</keyword>
<keyword evidence="10 17" id="KW-0067">ATP-binding</keyword>
<evidence type="ECO:0000259" key="19">
    <source>
        <dbReference type="Pfam" id="PF00122"/>
    </source>
</evidence>
<reference evidence="20 21" key="1">
    <citation type="submission" date="2018-02" db="EMBL/GenBank/DDBJ databases">
        <title>Complete genome of the streamlined marine actinobacterium Pontimonas salivibrio CL-TW6 adapted to coastal planktonic lifestype.</title>
        <authorList>
            <person name="Cho B.C."/>
            <person name="Hardies S.C."/>
            <person name="Jang G.I."/>
            <person name="Hwang C.Y."/>
        </authorList>
    </citation>
    <scope>NUCLEOTIDE SEQUENCE [LARGE SCALE GENOMIC DNA]</scope>
    <source>
        <strain evidence="20 21">CL-TW6</strain>
    </source>
</reference>
<evidence type="ECO:0000256" key="5">
    <source>
        <dbReference type="ARBA" id="ARBA00022553"/>
    </source>
</evidence>
<gene>
    <name evidence="20" type="ORF">C3B54_11412</name>
</gene>
<dbReference type="FunFam" id="2.70.150.10:FF:000020">
    <property type="entry name" value="Copper-exporting P-type ATPase A"/>
    <property type="match status" value="1"/>
</dbReference>
<organism evidence="20 21">
    <name type="scientific">Pontimonas salivibrio</name>
    <dbReference type="NCBI Taxonomy" id="1159327"/>
    <lineage>
        <taxon>Bacteria</taxon>
        <taxon>Bacillati</taxon>
        <taxon>Actinomycetota</taxon>
        <taxon>Actinomycetes</taxon>
        <taxon>Micrococcales</taxon>
        <taxon>Microbacteriaceae</taxon>
        <taxon>Pontimonas</taxon>
    </lineage>
</organism>
<evidence type="ECO:0000313" key="20">
    <source>
        <dbReference type="EMBL" id="AVG23407.1"/>
    </source>
</evidence>
<name>A0A2L2BP36_9MICO</name>
<dbReference type="PRINTS" id="PR00119">
    <property type="entry name" value="CATATPASE"/>
</dbReference>
<keyword evidence="3" id="KW-0813">Transport</keyword>
<evidence type="ECO:0000256" key="9">
    <source>
        <dbReference type="ARBA" id="ARBA00022796"/>
    </source>
</evidence>
<dbReference type="GO" id="GO:0005507">
    <property type="term" value="F:copper ion binding"/>
    <property type="evidence" value="ECO:0007669"/>
    <property type="project" value="TreeGrafter"/>
</dbReference>
<feature type="transmembrane region" description="Helical" evidence="17">
    <location>
        <begin position="75"/>
        <end position="96"/>
    </location>
</feature>
<feature type="domain" description="P-type ATPase A" evidence="19">
    <location>
        <begin position="177"/>
        <end position="277"/>
    </location>
</feature>
<dbReference type="GO" id="GO:0005886">
    <property type="term" value="C:plasma membrane"/>
    <property type="evidence" value="ECO:0007669"/>
    <property type="project" value="UniProtKB-SubCell"/>
</dbReference>
<evidence type="ECO:0000256" key="11">
    <source>
        <dbReference type="ARBA" id="ARBA00022842"/>
    </source>
</evidence>
<evidence type="ECO:0000256" key="12">
    <source>
        <dbReference type="ARBA" id="ARBA00022967"/>
    </source>
</evidence>
<evidence type="ECO:0000256" key="2">
    <source>
        <dbReference type="ARBA" id="ARBA00006024"/>
    </source>
</evidence>
<dbReference type="Gene3D" id="2.70.150.10">
    <property type="entry name" value="Calcium-transporting ATPase, cytoplasmic transduction domain A"/>
    <property type="match status" value="1"/>
</dbReference>
<evidence type="ECO:0000313" key="21">
    <source>
        <dbReference type="Proteomes" id="UP000243077"/>
    </source>
</evidence>
<dbReference type="GO" id="GO:0055070">
    <property type="term" value="P:copper ion homeostasis"/>
    <property type="evidence" value="ECO:0007669"/>
    <property type="project" value="TreeGrafter"/>
</dbReference>
<dbReference type="InterPro" id="IPR023299">
    <property type="entry name" value="ATPase_P-typ_cyto_dom_N"/>
</dbReference>
<dbReference type="Gene3D" id="3.40.50.1000">
    <property type="entry name" value="HAD superfamily/HAD-like"/>
    <property type="match status" value="1"/>
</dbReference>
<dbReference type="PANTHER" id="PTHR43520:SF5">
    <property type="entry name" value="CATION-TRANSPORTING P-TYPE ATPASE-RELATED"/>
    <property type="match status" value="1"/>
</dbReference>
<feature type="compositionally biased region" description="Basic and acidic residues" evidence="18">
    <location>
        <begin position="23"/>
        <end position="41"/>
    </location>
</feature>
<evidence type="ECO:0000256" key="16">
    <source>
        <dbReference type="ARBA" id="ARBA00023136"/>
    </source>
</evidence>
<sequence length="712" mass="74750">MATAEESSHSATQTPTSGATPHGEGDHHAGHDKHTGHDKHAGHDPEMFRKLFWWNLLIAIPVLVFSAQIQEWFNYSIAGAWSLWVAPVLGTVIFLWGGKPFLAGGLAEIRHRQPGMMLLISLAITVAFASSLATSLGFGSLDFWWEVAALIVVMLLGHWKEMEAIGQARGALAALAELVPDSAERVSGDQVEHVAIDQLAQGDVVLVRPGGRVPADGEIVDGRAAFDESMITGESKPVSRSEGDRVVAGTVSTDSSVRVKIDAIGEDTALAGIQRLVSDAQSSQSRAQSLADRAAAWLFYLATAAALLSFIAWWLAGDAAEGVIRMVTVLVIACPHALGLAIPLVISISTATSAKAGILITDRLALERMRNIDAVLFDKTGTLTKGNHAVVDYTAVDGVDRDDVLSLAAAVEAESEHPIARAIVEATKAQADAHSSQVMLPRATHITAITGQGVQGTVDGATISVGGPALLAELGSEEPNELAKTTTGWRESGGSVLYVFRDGEVLGAMTLADEIRSESRIAVEQLHDRGKQVILITGDAQQVADSVAKSLGIDEVFAEVLPQDKDAKVAELQRRGLRVAMVGDGVNDAPALARADVGIAIGAGTDVAIESAGVVLASSDPRGVTGIIDLSRASYTKMIQNLVWATAYNVVSIPLAAGVFAFAGISLPPAAAAVAMSASTIIVAANAQLLRRLDLRPEPLVEDERDVAHSPQ</sequence>
<evidence type="ECO:0000256" key="18">
    <source>
        <dbReference type="SAM" id="MobiDB-lite"/>
    </source>
</evidence>
<evidence type="ECO:0000256" key="15">
    <source>
        <dbReference type="ARBA" id="ARBA00023065"/>
    </source>
</evidence>
<evidence type="ECO:0000256" key="7">
    <source>
        <dbReference type="ARBA" id="ARBA00022723"/>
    </source>
</evidence>
<dbReference type="AlphaFoldDB" id="A0A2L2BP36"/>
<keyword evidence="6 17" id="KW-0812">Transmembrane</keyword>
<feature type="transmembrane region" description="Helical" evidence="17">
    <location>
        <begin position="294"/>
        <end position="316"/>
    </location>
</feature>
<feature type="transmembrane region" description="Helical" evidence="17">
    <location>
        <begin position="143"/>
        <end position="159"/>
    </location>
</feature>
<dbReference type="InterPro" id="IPR023214">
    <property type="entry name" value="HAD_sf"/>
</dbReference>
<dbReference type="InterPro" id="IPR018303">
    <property type="entry name" value="ATPase_P-typ_P_site"/>
</dbReference>
<evidence type="ECO:0000256" key="13">
    <source>
        <dbReference type="ARBA" id="ARBA00022989"/>
    </source>
</evidence>
<comment type="subcellular location">
    <subcellularLocation>
        <location evidence="1">Cell membrane</location>
        <topology evidence="1">Multi-pass membrane protein</topology>
    </subcellularLocation>
</comment>
<keyword evidence="11" id="KW-0460">Magnesium</keyword>
<keyword evidence="15" id="KW-0406">Ion transport</keyword>
<feature type="transmembrane region" description="Helical" evidence="17">
    <location>
        <begin position="117"/>
        <end position="137"/>
    </location>
</feature>
<dbReference type="OrthoDB" id="7059309at2"/>
<dbReference type="Proteomes" id="UP000243077">
    <property type="component" value="Chromosome"/>
</dbReference>
<feature type="transmembrane region" description="Helical" evidence="17">
    <location>
        <begin position="322"/>
        <end position="346"/>
    </location>
</feature>
<dbReference type="RefSeq" id="WP_104913025.1">
    <property type="nucleotide sequence ID" value="NZ_CP026923.1"/>
</dbReference>
<protein>
    <submittedName>
        <fullName evidence="20">Heavy metal divalent ion-exporting ATPase</fullName>
    </submittedName>
</protein>
<evidence type="ECO:0000256" key="1">
    <source>
        <dbReference type="ARBA" id="ARBA00004651"/>
    </source>
</evidence>
<dbReference type="GO" id="GO:0016887">
    <property type="term" value="F:ATP hydrolysis activity"/>
    <property type="evidence" value="ECO:0007669"/>
    <property type="project" value="InterPro"/>
</dbReference>
<dbReference type="InterPro" id="IPR001757">
    <property type="entry name" value="P_typ_ATPase"/>
</dbReference>
<evidence type="ECO:0000256" key="17">
    <source>
        <dbReference type="RuleBase" id="RU362081"/>
    </source>
</evidence>